<dbReference type="Proteomes" id="UP001579974">
    <property type="component" value="Unassembled WGS sequence"/>
</dbReference>
<keyword evidence="1 3" id="KW-0378">Hydrolase</keyword>
<dbReference type="PANTHER" id="PTHR30337">
    <property type="entry name" value="COMPONENT OF ATP-DEPENDENT DSDNA EXONUCLEASE"/>
    <property type="match status" value="1"/>
</dbReference>
<name>A0ABV5ACZ5_9BACL</name>
<dbReference type="EMBL" id="JBDXSU010000004">
    <property type="protein sequence ID" value="MFB5190076.1"/>
    <property type="molecule type" value="Genomic_DNA"/>
</dbReference>
<comment type="caution">
    <text evidence="3">The sequence shown here is derived from an EMBL/GenBank/DDBJ whole genome shotgun (WGS) entry which is preliminary data.</text>
</comment>
<dbReference type="SUPFAM" id="SSF56300">
    <property type="entry name" value="Metallo-dependent phosphatases"/>
    <property type="match status" value="1"/>
</dbReference>
<dbReference type="EC" id="3.1.-.-" evidence="3"/>
<organism evidence="3 4">
    <name type="scientific">Alicyclobacillus fastidiosus</name>
    <dbReference type="NCBI Taxonomy" id="392011"/>
    <lineage>
        <taxon>Bacteria</taxon>
        <taxon>Bacillati</taxon>
        <taxon>Bacillota</taxon>
        <taxon>Bacilli</taxon>
        <taxon>Bacillales</taxon>
        <taxon>Alicyclobacillaceae</taxon>
        <taxon>Alicyclobacillus</taxon>
    </lineage>
</organism>
<protein>
    <submittedName>
        <fullName evidence="3">DNA repair exonuclease</fullName>
        <ecNumber evidence="3">3.1.-.-</ecNumber>
    </submittedName>
</protein>
<keyword evidence="3" id="KW-0540">Nuclease</keyword>
<keyword evidence="4" id="KW-1185">Reference proteome</keyword>
<gene>
    <name evidence="3" type="ORF">KKP3000_003469</name>
</gene>
<dbReference type="InterPro" id="IPR029052">
    <property type="entry name" value="Metallo-depent_PP-like"/>
</dbReference>
<evidence type="ECO:0000259" key="2">
    <source>
        <dbReference type="Pfam" id="PF00149"/>
    </source>
</evidence>
<dbReference type="InterPro" id="IPR004843">
    <property type="entry name" value="Calcineurin-like_PHP"/>
</dbReference>
<dbReference type="CDD" id="cd00840">
    <property type="entry name" value="MPP_Mre11_N"/>
    <property type="match status" value="1"/>
</dbReference>
<reference evidence="3 4" key="1">
    <citation type="journal article" date="2024" name="Int. J. Mol. Sci.">
        <title>Exploration of Alicyclobacillus spp. Genome in Search of Antibiotic Resistance.</title>
        <authorList>
            <person name="Bucka-Kolendo J."/>
            <person name="Kiousi D.E."/>
            <person name="Dekowska A."/>
            <person name="Mikolajczuk-Szczyrba A."/>
            <person name="Karadedos D.M."/>
            <person name="Michael P."/>
            <person name="Galanis A."/>
            <person name="Sokolowska B."/>
        </authorList>
    </citation>
    <scope>NUCLEOTIDE SEQUENCE [LARGE SCALE GENOMIC DNA]</scope>
    <source>
        <strain evidence="3 4">KKP 3000</strain>
    </source>
</reference>
<dbReference type="InterPro" id="IPR041796">
    <property type="entry name" value="Mre11_N"/>
</dbReference>
<proteinExistence type="predicted"/>
<evidence type="ECO:0000256" key="1">
    <source>
        <dbReference type="ARBA" id="ARBA00022801"/>
    </source>
</evidence>
<dbReference type="Pfam" id="PF00149">
    <property type="entry name" value="Metallophos"/>
    <property type="match status" value="1"/>
</dbReference>
<dbReference type="Gene3D" id="3.60.21.10">
    <property type="match status" value="1"/>
</dbReference>
<dbReference type="InterPro" id="IPR050535">
    <property type="entry name" value="DNA_Repair-Maintenance_Comp"/>
</dbReference>
<evidence type="ECO:0000313" key="3">
    <source>
        <dbReference type="EMBL" id="MFB5190076.1"/>
    </source>
</evidence>
<dbReference type="RefSeq" id="WP_275476136.1">
    <property type="nucleotide sequence ID" value="NZ_CP162940.1"/>
</dbReference>
<keyword evidence="3" id="KW-0269">Exonuclease</keyword>
<accession>A0ABV5ACZ5</accession>
<evidence type="ECO:0000313" key="4">
    <source>
        <dbReference type="Proteomes" id="UP001579974"/>
    </source>
</evidence>
<feature type="domain" description="Calcineurin-like phosphoesterase" evidence="2">
    <location>
        <begin position="2"/>
        <end position="206"/>
    </location>
</feature>
<sequence length="429" mass="46932">MLRILHTADLHVGTPFKLRASQLPDSALEQLRLAAGTVLQRIVDYAIEKRLDAVIIAGDLFDEADPPVSVQYAVYRQFRRLAERGIPVVLSHGNHDPVGAASLFPWPSTVHVLGGVDSGERVCDILLPLGGCQVQFSGFSYATRELYGSKVAQFARREGADIAIALYHGQVGSASGSHAPYAATSLGELLSHGDFDVWALGHIHGYRVLHEGRPFVAYSGSPQGRDAGEAGRHGGILLTWDEQLRLSHSFIPFSTVEWQRVNVDVTGLTTFEAVWAATATKLDRDSSLRLIDLHLSGQSPLSASLNLPEARSIFQQAADDDGYPVWIHRYASTVEAEIDWRVWEAADGYVGQLMALLRQVTQHPEEAVGLLDGIWSKDEIAIVEEAIAGDPESVLEQVRQILLSQMRPEQDDLELVEWRGVHAATGSAD</sequence>
<dbReference type="PANTHER" id="PTHR30337:SF7">
    <property type="entry name" value="PHOSPHOESTERASE"/>
    <property type="match status" value="1"/>
</dbReference>
<dbReference type="GO" id="GO:0004527">
    <property type="term" value="F:exonuclease activity"/>
    <property type="evidence" value="ECO:0007669"/>
    <property type="project" value="UniProtKB-KW"/>
</dbReference>